<name>A0ABV9P3Y9_9FLAO</name>
<keyword evidence="3" id="KW-1185">Reference proteome</keyword>
<evidence type="ECO:0000313" key="2">
    <source>
        <dbReference type="EMBL" id="MFC4740083.1"/>
    </source>
</evidence>
<evidence type="ECO:0008006" key="4">
    <source>
        <dbReference type="Google" id="ProtNLM"/>
    </source>
</evidence>
<evidence type="ECO:0000313" key="3">
    <source>
        <dbReference type="Proteomes" id="UP001595885"/>
    </source>
</evidence>
<evidence type="ECO:0000256" key="1">
    <source>
        <dbReference type="SAM" id="SignalP"/>
    </source>
</evidence>
<proteinExistence type="predicted"/>
<accession>A0ABV9P3Y9</accession>
<comment type="caution">
    <text evidence="2">The sequence shown here is derived from an EMBL/GenBank/DDBJ whole genome shotgun (WGS) entry which is preliminary data.</text>
</comment>
<keyword evidence="1" id="KW-0732">Signal</keyword>
<reference evidence="3" key="1">
    <citation type="journal article" date="2019" name="Int. J. Syst. Evol. Microbiol.">
        <title>The Global Catalogue of Microorganisms (GCM) 10K type strain sequencing project: providing services to taxonomists for standard genome sequencing and annotation.</title>
        <authorList>
            <consortium name="The Broad Institute Genomics Platform"/>
            <consortium name="The Broad Institute Genome Sequencing Center for Infectious Disease"/>
            <person name="Wu L."/>
            <person name="Ma J."/>
        </authorList>
    </citation>
    <scope>NUCLEOTIDE SEQUENCE [LARGE SCALE GENOMIC DNA]</scope>
    <source>
        <strain evidence="3">CCUG 50349</strain>
    </source>
</reference>
<protein>
    <recommendedName>
        <fullName evidence="4">DUF4369 domain-containing protein</fullName>
    </recommendedName>
</protein>
<sequence length="139" mass="16276">MKKIIILGLLLGITQVYAQEVELKDDKVIIDGKEILKYEKVNNGQYSFFNNADDEILMYKYQNNQTQELIEDDYITFNFLTLKKKVQTSDFSLIYASSSKKSMQKLIKLLLKEKVLDLTGTMNDEKLDIFIEKYNQVIK</sequence>
<feature type="chain" id="PRO_5045062777" description="DUF4369 domain-containing protein" evidence="1">
    <location>
        <begin position="19"/>
        <end position="139"/>
    </location>
</feature>
<gene>
    <name evidence="2" type="ORF">ACFO3U_08755</name>
</gene>
<dbReference type="EMBL" id="JBHSGW010000025">
    <property type="protein sequence ID" value="MFC4740083.1"/>
    <property type="molecule type" value="Genomic_DNA"/>
</dbReference>
<organism evidence="2 3">
    <name type="scientific">Flavobacterium ponti</name>
    <dbReference type="NCBI Taxonomy" id="665133"/>
    <lineage>
        <taxon>Bacteria</taxon>
        <taxon>Pseudomonadati</taxon>
        <taxon>Bacteroidota</taxon>
        <taxon>Flavobacteriia</taxon>
        <taxon>Flavobacteriales</taxon>
        <taxon>Flavobacteriaceae</taxon>
        <taxon>Flavobacterium</taxon>
    </lineage>
</organism>
<dbReference type="RefSeq" id="WP_379740740.1">
    <property type="nucleotide sequence ID" value="NZ_JBHSGW010000025.1"/>
</dbReference>
<feature type="signal peptide" evidence="1">
    <location>
        <begin position="1"/>
        <end position="18"/>
    </location>
</feature>
<dbReference type="Proteomes" id="UP001595885">
    <property type="component" value="Unassembled WGS sequence"/>
</dbReference>